<comment type="caution">
    <text evidence="12">The sequence shown here is derived from an EMBL/GenBank/DDBJ whole genome shotgun (WGS) entry which is preliminary data.</text>
</comment>
<dbReference type="InterPro" id="IPR013035">
    <property type="entry name" value="PEP_carboxykinase_C"/>
</dbReference>
<dbReference type="Pfam" id="PF00821">
    <property type="entry name" value="PEPCK_GTP"/>
    <property type="match status" value="1"/>
</dbReference>
<dbReference type="SUPFAM" id="SSF53795">
    <property type="entry name" value="PEP carboxykinase-like"/>
    <property type="match status" value="1"/>
</dbReference>
<evidence type="ECO:0000256" key="6">
    <source>
        <dbReference type="ARBA" id="ARBA00022793"/>
    </source>
</evidence>
<reference evidence="12 13" key="1">
    <citation type="submission" date="2022-08" db="EMBL/GenBank/DDBJ databases">
        <title>Bacterial and archaeal communities from various locations to study Microbial Dark Matter (Phase II).</title>
        <authorList>
            <person name="Stepanauskas R."/>
        </authorList>
    </citation>
    <scope>NUCLEOTIDE SEQUENCE [LARGE SCALE GENOMIC DNA]</scope>
    <source>
        <strain evidence="12 13">PD1</strain>
    </source>
</reference>
<evidence type="ECO:0000256" key="8">
    <source>
        <dbReference type="ARBA" id="ARBA00023211"/>
    </source>
</evidence>
<dbReference type="PANTHER" id="PTHR11561:SF0">
    <property type="entry name" value="PHOSPHOENOLPYRUVATE CARBOXYKINASE [GTP]-RELATED"/>
    <property type="match status" value="1"/>
</dbReference>
<keyword evidence="4" id="KW-0479">Metal-binding</keyword>
<dbReference type="InterPro" id="IPR008210">
    <property type="entry name" value="PEP_carboxykinase_N"/>
</dbReference>
<dbReference type="EC" id="4.1.1.32" evidence="3"/>
<dbReference type="Gene3D" id="3.40.449.10">
    <property type="entry name" value="Phosphoenolpyruvate Carboxykinase, domain 1"/>
    <property type="match status" value="1"/>
</dbReference>
<keyword evidence="8" id="KW-0464">Manganese</keyword>
<evidence type="ECO:0000313" key="13">
    <source>
        <dbReference type="Proteomes" id="UP001204798"/>
    </source>
</evidence>
<proteinExistence type="inferred from homology"/>
<keyword evidence="5" id="KW-0547">Nucleotide-binding</keyword>
<sequence length="300" mass="33924">MATPLEEWVEEQARLTQPDRIYWCDGSEEEAHRLIEIGLKEEKICGRPVFHELNQKLWPNAYLHRSHPTDVARTEHLTFVCHPDREAAGPTNNWMEPKEAKEMLTNLTKGCMRGRTMYVLPYMMGHPDSPYARACVQLTDSVYVAVSMRIMTRMGKQALERIGNSEDFVRGLHSIGDLDPNRRFIMHFPQENLVWSIGSGYGGNALLGKKCFSLRIASWLGYHQGWLAEHMIIIGIEDPDGDITYVVAALPSACGKTNLAMMESPIPGYKVWTLGDDIAWLNIGPNGRLTPSTQRLDSLV</sequence>
<protein>
    <recommendedName>
        <fullName evidence="3">phosphoenolpyruvate carboxykinase (GTP)</fullName>
        <ecNumber evidence="3">4.1.1.32</ecNumber>
    </recommendedName>
</protein>
<keyword evidence="13" id="KW-1185">Reference proteome</keyword>
<evidence type="ECO:0000256" key="4">
    <source>
        <dbReference type="ARBA" id="ARBA00022723"/>
    </source>
</evidence>
<accession>A0ABT2ELY2</accession>
<evidence type="ECO:0000259" key="10">
    <source>
        <dbReference type="Pfam" id="PF00821"/>
    </source>
</evidence>
<evidence type="ECO:0000256" key="5">
    <source>
        <dbReference type="ARBA" id="ARBA00022741"/>
    </source>
</evidence>
<keyword evidence="7" id="KW-0342">GTP-binding</keyword>
<gene>
    <name evidence="12" type="ORF">M2350_001342</name>
</gene>
<dbReference type="Gene3D" id="3.90.228.20">
    <property type="match status" value="1"/>
</dbReference>
<dbReference type="InterPro" id="IPR035077">
    <property type="entry name" value="PEP_carboxykinase_GTP_C"/>
</dbReference>
<evidence type="ECO:0000259" key="11">
    <source>
        <dbReference type="Pfam" id="PF17297"/>
    </source>
</evidence>
<dbReference type="EMBL" id="JANUCP010000002">
    <property type="protein sequence ID" value="MCS3918942.1"/>
    <property type="molecule type" value="Genomic_DNA"/>
</dbReference>
<dbReference type="InterPro" id="IPR035078">
    <property type="entry name" value="PEP_carboxykinase_GTP_N"/>
</dbReference>
<dbReference type="Proteomes" id="UP001204798">
    <property type="component" value="Unassembled WGS sequence"/>
</dbReference>
<keyword evidence="6" id="KW-0210">Decarboxylase</keyword>
<evidence type="ECO:0000256" key="1">
    <source>
        <dbReference type="ARBA" id="ARBA00001936"/>
    </source>
</evidence>
<dbReference type="PANTHER" id="PTHR11561">
    <property type="entry name" value="PHOSPHOENOLPYRUVATE CARBOXYKINASE"/>
    <property type="match status" value="1"/>
</dbReference>
<feature type="domain" description="Phosphoenolpyruvate carboxykinase C-terminal P-loop" evidence="10">
    <location>
        <begin position="226"/>
        <end position="290"/>
    </location>
</feature>
<evidence type="ECO:0000313" key="12">
    <source>
        <dbReference type="EMBL" id="MCS3918942.1"/>
    </source>
</evidence>
<comment type="cofactor">
    <cofactor evidence="1">
        <name>Mn(2+)</name>
        <dbReference type="ChEBI" id="CHEBI:29035"/>
    </cofactor>
</comment>
<evidence type="ECO:0000256" key="9">
    <source>
        <dbReference type="ARBA" id="ARBA00023239"/>
    </source>
</evidence>
<dbReference type="InterPro" id="IPR008209">
    <property type="entry name" value="PEP_carboxykinase_GTP"/>
</dbReference>
<evidence type="ECO:0000256" key="3">
    <source>
        <dbReference type="ARBA" id="ARBA00012306"/>
    </source>
</evidence>
<keyword evidence="9" id="KW-0456">Lyase</keyword>
<feature type="domain" description="Phosphoenolpyruvate carboxykinase GTP-utilising N-terminal" evidence="11">
    <location>
        <begin position="7"/>
        <end position="220"/>
    </location>
</feature>
<evidence type="ECO:0000256" key="2">
    <source>
        <dbReference type="ARBA" id="ARBA00005796"/>
    </source>
</evidence>
<dbReference type="SUPFAM" id="SSF68923">
    <property type="entry name" value="PEP carboxykinase N-terminal domain"/>
    <property type="match status" value="1"/>
</dbReference>
<dbReference type="Pfam" id="PF17297">
    <property type="entry name" value="PEPCK_N"/>
    <property type="match status" value="1"/>
</dbReference>
<name>A0ABT2ELY2_9BACT</name>
<comment type="similarity">
    <text evidence="2">Belongs to the phosphoenolpyruvate carboxykinase [GTP] family.</text>
</comment>
<organism evidence="12 13">
    <name type="scientific">Candidatus Fervidibacter sacchari</name>
    <dbReference type="NCBI Taxonomy" id="1448929"/>
    <lineage>
        <taxon>Bacteria</taxon>
        <taxon>Candidatus Fervidibacterota</taxon>
        <taxon>Candidatus Fervidibacter</taxon>
    </lineage>
</organism>
<evidence type="ECO:0000256" key="7">
    <source>
        <dbReference type="ARBA" id="ARBA00023134"/>
    </source>
</evidence>